<evidence type="ECO:0000313" key="3">
    <source>
        <dbReference type="Proteomes" id="UP000325395"/>
    </source>
</evidence>
<organism evidence="2 3">
    <name type="scientific">Aspergillus pseudocaelatus</name>
    <dbReference type="NCBI Taxonomy" id="1825620"/>
    <lineage>
        <taxon>Eukaryota</taxon>
        <taxon>Fungi</taxon>
        <taxon>Dikarya</taxon>
        <taxon>Ascomycota</taxon>
        <taxon>Pezizomycotina</taxon>
        <taxon>Eurotiomycetes</taxon>
        <taxon>Eurotiomycetidae</taxon>
        <taxon>Eurotiales</taxon>
        <taxon>Aspergillaceae</taxon>
        <taxon>Aspergillus</taxon>
        <taxon>Aspergillus subgen. Circumdati</taxon>
    </lineage>
</organism>
<gene>
    <name evidence="2" type="ORF">BDV36DRAFT_291786</name>
</gene>
<keyword evidence="3" id="KW-1185">Reference proteome</keyword>
<dbReference type="Pfam" id="PF20516">
    <property type="entry name" value="PDDEXK_12"/>
    <property type="match status" value="1"/>
</dbReference>
<dbReference type="EMBL" id="ML735697">
    <property type="protein sequence ID" value="KAE8421973.1"/>
    <property type="molecule type" value="Genomic_DNA"/>
</dbReference>
<reference evidence="2 3" key="1">
    <citation type="submission" date="2019-04" db="EMBL/GenBank/DDBJ databases">
        <authorList>
            <consortium name="DOE Joint Genome Institute"/>
            <person name="Mondo S."/>
            <person name="Kjaerbolling I."/>
            <person name="Vesth T."/>
            <person name="Frisvad J.C."/>
            <person name="Nybo J.L."/>
            <person name="Theobald S."/>
            <person name="Kildgaard S."/>
            <person name="Isbrandt T."/>
            <person name="Kuo A."/>
            <person name="Sato A."/>
            <person name="Lyhne E.K."/>
            <person name="Kogle M.E."/>
            <person name="Wiebenga A."/>
            <person name="Kun R.S."/>
            <person name="Lubbers R.J."/>
            <person name="Makela M.R."/>
            <person name="Barry K."/>
            <person name="Chovatia M."/>
            <person name="Clum A."/>
            <person name="Daum C."/>
            <person name="Haridas S."/>
            <person name="He G."/>
            <person name="LaButti K."/>
            <person name="Lipzen A."/>
            <person name="Riley R."/>
            <person name="Salamov A."/>
            <person name="Simmons B.A."/>
            <person name="Magnuson J.K."/>
            <person name="Henrissat B."/>
            <person name="Mortensen U.H."/>
            <person name="Larsen T.O."/>
            <person name="Devries R.P."/>
            <person name="Grigoriev I.V."/>
            <person name="Machida M."/>
            <person name="Baker S.E."/>
            <person name="Andersen M.R."/>
            <person name="Cantor M.N."/>
            <person name="Hua S.X."/>
        </authorList>
    </citation>
    <scope>NUCLEOTIDE SEQUENCE [LARGE SCALE GENOMIC DNA]</scope>
    <source>
        <strain evidence="2 3">CBS 117616</strain>
    </source>
</reference>
<dbReference type="InterPro" id="IPR046797">
    <property type="entry name" value="PDDEXK_12"/>
</dbReference>
<proteinExistence type="predicted"/>
<protein>
    <recommendedName>
        <fullName evidence="1">PD-(D/E)XK nuclease-like domain-containing protein</fullName>
    </recommendedName>
</protein>
<feature type="domain" description="PD-(D/E)XK nuclease-like" evidence="1">
    <location>
        <begin position="163"/>
        <end position="406"/>
    </location>
</feature>
<evidence type="ECO:0000313" key="2">
    <source>
        <dbReference type="EMBL" id="KAE8421973.1"/>
    </source>
</evidence>
<evidence type="ECO:0000259" key="1">
    <source>
        <dbReference type="Pfam" id="PF20516"/>
    </source>
</evidence>
<dbReference type="Proteomes" id="UP000325395">
    <property type="component" value="Unassembled WGS sequence"/>
</dbReference>
<accession>A0ABQ6WY43</accession>
<sequence length="421" mass="47106">MNPQDTPVWRWLLDVPCETVATPPDTTPSSPSSNLKRKRIVTARSTSPAKRQRILDDADNVHPDQSASAIAVTELTERTRLSHRSPSSPSKRAVSPIRDLLNDLRASKPAIFCELPFTIALPENAAALCTTLTQGLHERVIPIGLKDRVSASFPLMANEIPNSAYDDTDNSSDRELDILWETITEILTEARASSRYQKDESAWCTKVVYPMLHLACKGSMLKAESVQTQTINPELLPIMPKNYRVQKKCDYAFYFHEDTQQVSDLYDALTCAGTGDVLSQTTDSNTKRRLLFSGLGVKHENGGKDEALAQLATWIAAGMENTRKLLSRSSEEVYSYRDLPPMVGWTVVGHDWYTWVTFGATKNGRDRLYAVGPWRAAAADTRDVYGAFKLLKLLRRASAYATTAYWCWLRQNVLEPLCSDN</sequence>
<name>A0ABQ6WY43_9EURO</name>